<dbReference type="OrthoDB" id="538816at2759"/>
<protein>
    <recommendedName>
        <fullName evidence="5">C-type lectin domain-containing protein</fullName>
    </recommendedName>
</protein>
<dbReference type="AlphaFoldDB" id="A0A9Q0XJW6"/>
<evidence type="ECO:0000313" key="7">
    <source>
        <dbReference type="Proteomes" id="UP001142489"/>
    </source>
</evidence>
<comment type="caution">
    <text evidence="6">The sequence shown here is derived from an EMBL/GenBank/DDBJ whole genome shotgun (WGS) entry which is preliminary data.</text>
</comment>
<dbReference type="InterPro" id="IPR051379">
    <property type="entry name" value="C-type_Lectin_Receptor_IMM"/>
</dbReference>
<dbReference type="GO" id="GO:0005886">
    <property type="term" value="C:plasma membrane"/>
    <property type="evidence" value="ECO:0007669"/>
    <property type="project" value="TreeGrafter"/>
</dbReference>
<feature type="domain" description="C-type lectin" evidence="5">
    <location>
        <begin position="125"/>
        <end position="235"/>
    </location>
</feature>
<dbReference type="GO" id="GO:0005576">
    <property type="term" value="C:extracellular region"/>
    <property type="evidence" value="ECO:0007669"/>
    <property type="project" value="UniProtKB-SubCell"/>
</dbReference>
<evidence type="ECO:0000313" key="6">
    <source>
        <dbReference type="EMBL" id="KAJ7317274.1"/>
    </source>
</evidence>
<evidence type="ECO:0000256" key="4">
    <source>
        <dbReference type="ARBA" id="ARBA00022734"/>
    </source>
</evidence>
<accession>A0A9Q0XJW6</accession>
<proteinExistence type="predicted"/>
<dbReference type="PROSITE" id="PS50041">
    <property type="entry name" value="C_TYPE_LECTIN_2"/>
    <property type="match status" value="1"/>
</dbReference>
<evidence type="ECO:0000256" key="1">
    <source>
        <dbReference type="ARBA" id="ARBA00004167"/>
    </source>
</evidence>
<dbReference type="Pfam" id="PF00059">
    <property type="entry name" value="Lectin_C"/>
    <property type="match status" value="1"/>
</dbReference>
<dbReference type="SUPFAM" id="SSF56436">
    <property type="entry name" value="C-type lectin-like"/>
    <property type="match status" value="1"/>
</dbReference>
<dbReference type="CDD" id="cd03593">
    <property type="entry name" value="CLECT_NK_receptors_like"/>
    <property type="match status" value="1"/>
</dbReference>
<evidence type="ECO:0000256" key="2">
    <source>
        <dbReference type="ARBA" id="ARBA00004613"/>
    </source>
</evidence>
<keyword evidence="4" id="KW-0430">Lectin</keyword>
<dbReference type="EMBL" id="JAPFRF010000011">
    <property type="protein sequence ID" value="KAJ7317274.1"/>
    <property type="molecule type" value="Genomic_DNA"/>
</dbReference>
<dbReference type="PANTHER" id="PTHR46746:SF3">
    <property type="entry name" value="C-TYPE LECTIN DOMAIN-CONTAINING PROTEIN-RELATED"/>
    <property type="match status" value="1"/>
</dbReference>
<evidence type="ECO:0000259" key="5">
    <source>
        <dbReference type="PROSITE" id="PS50041"/>
    </source>
</evidence>
<gene>
    <name evidence="6" type="ORF">JRQ81_003436</name>
</gene>
<dbReference type="SMART" id="SM00034">
    <property type="entry name" value="CLECT"/>
    <property type="match status" value="1"/>
</dbReference>
<organism evidence="6 7">
    <name type="scientific">Phrynocephalus forsythii</name>
    <dbReference type="NCBI Taxonomy" id="171643"/>
    <lineage>
        <taxon>Eukaryota</taxon>
        <taxon>Metazoa</taxon>
        <taxon>Chordata</taxon>
        <taxon>Craniata</taxon>
        <taxon>Vertebrata</taxon>
        <taxon>Euteleostomi</taxon>
        <taxon>Lepidosauria</taxon>
        <taxon>Squamata</taxon>
        <taxon>Bifurcata</taxon>
        <taxon>Unidentata</taxon>
        <taxon>Episquamata</taxon>
        <taxon>Toxicofera</taxon>
        <taxon>Iguania</taxon>
        <taxon>Acrodonta</taxon>
        <taxon>Agamidae</taxon>
        <taxon>Agaminae</taxon>
        <taxon>Phrynocephalus</taxon>
    </lineage>
</organism>
<dbReference type="Gene3D" id="3.10.100.10">
    <property type="entry name" value="Mannose-Binding Protein A, subunit A"/>
    <property type="match status" value="1"/>
</dbReference>
<evidence type="ECO:0000256" key="3">
    <source>
        <dbReference type="ARBA" id="ARBA00022525"/>
    </source>
</evidence>
<keyword evidence="3" id="KW-0964">Secreted</keyword>
<keyword evidence="7" id="KW-1185">Reference proteome</keyword>
<dbReference type="InterPro" id="IPR016187">
    <property type="entry name" value="CTDL_fold"/>
</dbReference>
<dbReference type="PANTHER" id="PTHR46746">
    <property type="entry name" value="KILLER CELL LECTIN-LIKE RECEPTOR SUBFAMILY F MEMBER 2"/>
    <property type="match status" value="1"/>
</dbReference>
<comment type="subcellular location">
    <subcellularLocation>
        <location evidence="1">Membrane</location>
        <topology evidence="1">Single-pass membrane protein</topology>
    </subcellularLocation>
    <subcellularLocation>
        <location evidence="2">Secreted</location>
    </subcellularLocation>
</comment>
<dbReference type="GO" id="GO:0030246">
    <property type="term" value="F:carbohydrate binding"/>
    <property type="evidence" value="ECO:0007669"/>
    <property type="project" value="UniProtKB-KW"/>
</dbReference>
<reference evidence="6" key="1">
    <citation type="journal article" date="2023" name="DNA Res.">
        <title>Chromosome-level genome assembly of Phrynocephalus forsythii using third-generation DNA sequencing and Hi-C analysis.</title>
        <authorList>
            <person name="Qi Y."/>
            <person name="Zhao W."/>
            <person name="Zhao Y."/>
            <person name="Niu C."/>
            <person name="Cao S."/>
            <person name="Zhang Y."/>
        </authorList>
    </citation>
    <scope>NUCLEOTIDE SEQUENCE</scope>
    <source>
        <tissue evidence="6">Muscle</tissue>
    </source>
</reference>
<dbReference type="InterPro" id="IPR033992">
    <property type="entry name" value="NKR-like_CTLD"/>
</dbReference>
<sequence length="241" mass="28171">MEDEEGYMALNIRPRIQHGQNPQNQNPELVRSNHAEHRLNSEHQERSLQVSVYLQYKEFLRLQVFQLRYNLVDSPKKELACQRFSNNREDTSKLENITKLRTFFCKLHNNSSSECRLCPENWRRQKNRCYWISKEKQTWHKSQEDCREKNAEMLMIQSLEEQTFIVKMISERKPFLWLGIKTPSSGGEWSWIDGSPLNGSLLQSSGSAEPNSCGMLKNNLIISQACGAMAEWICETEALLV</sequence>
<dbReference type="Proteomes" id="UP001142489">
    <property type="component" value="Unassembled WGS sequence"/>
</dbReference>
<dbReference type="InterPro" id="IPR016186">
    <property type="entry name" value="C-type_lectin-like/link_sf"/>
</dbReference>
<dbReference type="InterPro" id="IPR001304">
    <property type="entry name" value="C-type_lectin-like"/>
</dbReference>
<name>A0A9Q0XJW6_9SAUR</name>